<dbReference type="AlphaFoldDB" id="A0A9N9DCC7"/>
<evidence type="ECO:0000313" key="1">
    <source>
        <dbReference type="EMBL" id="CAG8633137.1"/>
    </source>
</evidence>
<protein>
    <submittedName>
        <fullName evidence="1">5749_t:CDS:1</fullName>
    </submittedName>
</protein>
<feature type="non-terminal residue" evidence="1">
    <location>
        <position position="49"/>
    </location>
</feature>
<dbReference type="Proteomes" id="UP000789342">
    <property type="component" value="Unassembled WGS sequence"/>
</dbReference>
<name>A0A9N9DCC7_9GLOM</name>
<proteinExistence type="predicted"/>
<sequence length="49" mass="5594">MSSSNSITPKAFEPNASKQTIITPLRPIILTYHFLHKEQDKKANHTIFV</sequence>
<gene>
    <name evidence="1" type="ORF">AMORRO_LOCUS9180</name>
</gene>
<evidence type="ECO:0000313" key="2">
    <source>
        <dbReference type="Proteomes" id="UP000789342"/>
    </source>
</evidence>
<organism evidence="1 2">
    <name type="scientific">Acaulospora morrowiae</name>
    <dbReference type="NCBI Taxonomy" id="94023"/>
    <lineage>
        <taxon>Eukaryota</taxon>
        <taxon>Fungi</taxon>
        <taxon>Fungi incertae sedis</taxon>
        <taxon>Mucoromycota</taxon>
        <taxon>Glomeromycotina</taxon>
        <taxon>Glomeromycetes</taxon>
        <taxon>Diversisporales</taxon>
        <taxon>Acaulosporaceae</taxon>
        <taxon>Acaulospora</taxon>
    </lineage>
</organism>
<dbReference type="EMBL" id="CAJVPV010008644">
    <property type="protein sequence ID" value="CAG8633137.1"/>
    <property type="molecule type" value="Genomic_DNA"/>
</dbReference>
<comment type="caution">
    <text evidence="1">The sequence shown here is derived from an EMBL/GenBank/DDBJ whole genome shotgun (WGS) entry which is preliminary data.</text>
</comment>
<reference evidence="1" key="1">
    <citation type="submission" date="2021-06" db="EMBL/GenBank/DDBJ databases">
        <authorList>
            <person name="Kallberg Y."/>
            <person name="Tangrot J."/>
            <person name="Rosling A."/>
        </authorList>
    </citation>
    <scope>NUCLEOTIDE SEQUENCE</scope>
    <source>
        <strain evidence="1">CL551</strain>
    </source>
</reference>
<keyword evidence="2" id="KW-1185">Reference proteome</keyword>
<accession>A0A9N9DCC7</accession>